<accession>T0L0E0</accession>
<comment type="caution">
    <text evidence="1">The sequence shown here is derived from an EMBL/GenBank/DDBJ whole genome shotgun (WGS) entry which is preliminary data.</text>
</comment>
<proteinExistence type="predicted"/>
<reference evidence="2" key="1">
    <citation type="journal article" date="2013" name="Mol. Plant Microbe Interact.">
        <title>Global aspects of pacC regulation of pathogenicity genes in Colletotrichum gloeosporioides as revealed by transcriptome analysis.</title>
        <authorList>
            <person name="Alkan N."/>
            <person name="Meng X."/>
            <person name="Friedlander G."/>
            <person name="Reuveni E."/>
            <person name="Sukno S."/>
            <person name="Sherman A."/>
            <person name="Thon M."/>
            <person name="Fluhr R."/>
            <person name="Prusky D."/>
        </authorList>
    </citation>
    <scope>NUCLEOTIDE SEQUENCE [LARGE SCALE GENOMIC DNA]</scope>
    <source>
        <strain evidence="2">Cg-14</strain>
    </source>
</reference>
<dbReference type="AlphaFoldDB" id="T0L0E0"/>
<organism evidence="1 2">
    <name type="scientific">Colletotrichum gloeosporioides (strain Cg-14)</name>
    <name type="common">Anthracnose fungus</name>
    <name type="synonym">Glomerella cingulata</name>
    <dbReference type="NCBI Taxonomy" id="1237896"/>
    <lineage>
        <taxon>Eukaryota</taxon>
        <taxon>Fungi</taxon>
        <taxon>Dikarya</taxon>
        <taxon>Ascomycota</taxon>
        <taxon>Pezizomycotina</taxon>
        <taxon>Sordariomycetes</taxon>
        <taxon>Hypocreomycetidae</taxon>
        <taxon>Glomerellales</taxon>
        <taxon>Glomerellaceae</taxon>
        <taxon>Colletotrichum</taxon>
        <taxon>Colletotrichum gloeosporioides species complex</taxon>
    </lineage>
</organism>
<dbReference type="HOGENOM" id="CLU_3242103_0_0_1"/>
<sequence length="43" mass="4986">MSSRLHGGHDPYNLFPRIVKCVQSKLVDVLLRLYIRMFPKVAS</sequence>
<evidence type="ECO:0000313" key="1">
    <source>
        <dbReference type="EMBL" id="EQB44981.1"/>
    </source>
</evidence>
<dbReference type="EMBL" id="AMYD01003842">
    <property type="protein sequence ID" value="EQB44981.1"/>
    <property type="molecule type" value="Genomic_DNA"/>
</dbReference>
<dbReference type="Proteomes" id="UP000015530">
    <property type="component" value="Unassembled WGS sequence"/>
</dbReference>
<evidence type="ECO:0000313" key="2">
    <source>
        <dbReference type="Proteomes" id="UP000015530"/>
    </source>
</evidence>
<protein>
    <submittedName>
        <fullName evidence="1">Uncharacterized protein</fullName>
    </submittedName>
</protein>
<gene>
    <name evidence="1" type="ORF">CGLO_16205</name>
</gene>
<name>T0L0E0_COLGC</name>